<dbReference type="Proteomes" id="UP000238634">
    <property type="component" value="Unassembled WGS sequence"/>
</dbReference>
<evidence type="ECO:0000259" key="1">
    <source>
        <dbReference type="Pfam" id="PF15565"/>
    </source>
</evidence>
<dbReference type="EMBL" id="PVWG01000023">
    <property type="protein sequence ID" value="PSB17831.1"/>
    <property type="molecule type" value="Genomic_DNA"/>
</dbReference>
<dbReference type="InterPro" id="IPR029084">
    <property type="entry name" value="Imm30"/>
</dbReference>
<reference evidence="2 3" key="2">
    <citation type="submission" date="2018-03" db="EMBL/GenBank/DDBJ databases">
        <title>The ancient ancestry and fast evolution of plastids.</title>
        <authorList>
            <person name="Moore K.R."/>
            <person name="Magnabosco C."/>
            <person name="Momper L."/>
            <person name="Gold D.A."/>
            <person name="Bosak T."/>
            <person name="Fournier G.P."/>
        </authorList>
    </citation>
    <scope>NUCLEOTIDE SEQUENCE [LARGE SCALE GENOMIC DNA]</scope>
    <source>
        <strain evidence="2 3">ULC007</strain>
    </source>
</reference>
<sequence length="144" mass="16206">MSPNPLIDVLKANRLLRSPDEVTLFEHALEKLAQNPDPANLPSLHLILDDACEQPEVMFSLVHLLESFDVQEQVQAFIQVMPDLVKRATEWTAILHSRIMNDAIARSAFEEKVRSMNTQKQSEIHHLLSLVSIKTSSGQVTKVA</sequence>
<evidence type="ECO:0000313" key="3">
    <source>
        <dbReference type="Proteomes" id="UP000238634"/>
    </source>
</evidence>
<dbReference type="AlphaFoldDB" id="A0A2T1DBL4"/>
<organism evidence="2 3">
    <name type="scientific">Phormidesmis priestleyi ULC007</name>
    <dbReference type="NCBI Taxonomy" id="1920490"/>
    <lineage>
        <taxon>Bacteria</taxon>
        <taxon>Bacillati</taxon>
        <taxon>Cyanobacteriota</taxon>
        <taxon>Cyanophyceae</taxon>
        <taxon>Leptolyngbyales</taxon>
        <taxon>Leptolyngbyaceae</taxon>
        <taxon>Phormidesmis</taxon>
    </lineage>
</organism>
<keyword evidence="3" id="KW-1185">Reference proteome</keyword>
<comment type="caution">
    <text evidence="2">The sequence shown here is derived from an EMBL/GenBank/DDBJ whole genome shotgun (WGS) entry which is preliminary data.</text>
</comment>
<protein>
    <recommendedName>
        <fullName evidence="1">Immunity protein 30 domain-containing protein</fullName>
    </recommendedName>
</protein>
<feature type="domain" description="Immunity protein 30" evidence="1">
    <location>
        <begin position="13"/>
        <end position="108"/>
    </location>
</feature>
<proteinExistence type="predicted"/>
<dbReference type="STRING" id="1920490.GCA_001895925_01236"/>
<accession>A0A2T1DBL4</accession>
<dbReference type="RefSeq" id="WP_073073832.1">
    <property type="nucleotide sequence ID" value="NZ_MPPI01000026.1"/>
</dbReference>
<dbReference type="Pfam" id="PF15565">
    <property type="entry name" value="Imm30"/>
    <property type="match status" value="1"/>
</dbReference>
<reference evidence="2 3" key="1">
    <citation type="submission" date="2018-02" db="EMBL/GenBank/DDBJ databases">
        <authorList>
            <person name="Cohen D.B."/>
            <person name="Kent A.D."/>
        </authorList>
    </citation>
    <scope>NUCLEOTIDE SEQUENCE [LARGE SCALE GENOMIC DNA]</scope>
    <source>
        <strain evidence="2 3">ULC007</strain>
    </source>
</reference>
<name>A0A2T1DBL4_9CYAN</name>
<gene>
    <name evidence="2" type="ORF">C7B65_17380</name>
</gene>
<dbReference type="OrthoDB" id="7009327at2"/>
<evidence type="ECO:0000313" key="2">
    <source>
        <dbReference type="EMBL" id="PSB17831.1"/>
    </source>
</evidence>